<dbReference type="Proteomes" id="UP001648503">
    <property type="component" value="Unassembled WGS sequence"/>
</dbReference>
<keyword evidence="15" id="KW-1185">Reference proteome</keyword>
<feature type="transmembrane region" description="Helical" evidence="13">
    <location>
        <begin position="163"/>
        <end position="186"/>
    </location>
</feature>
<feature type="transmembrane region" description="Helical" evidence="13">
    <location>
        <begin position="269"/>
        <end position="290"/>
    </location>
</feature>
<name>A0ABQ8EU53_9FUNG</name>
<keyword evidence="11" id="KW-0961">Cell wall biogenesis/degradation</keyword>
<dbReference type="PANTHER" id="PTHR35329">
    <property type="entry name" value="CHITIN SYNTHASE EXPORT CHAPERONE"/>
    <property type="match status" value="1"/>
</dbReference>
<comment type="caution">
    <text evidence="14">The sequence shown here is derived from an EMBL/GenBank/DDBJ whole genome shotgun (WGS) entry which is preliminary data.</text>
</comment>
<evidence type="ECO:0000256" key="8">
    <source>
        <dbReference type="ARBA" id="ARBA00022927"/>
    </source>
</evidence>
<feature type="transmembrane region" description="Helical" evidence="13">
    <location>
        <begin position="234"/>
        <end position="257"/>
    </location>
</feature>
<evidence type="ECO:0000256" key="11">
    <source>
        <dbReference type="ARBA" id="ARBA00023316"/>
    </source>
</evidence>
<evidence type="ECO:0000256" key="4">
    <source>
        <dbReference type="ARBA" id="ARBA00018354"/>
    </source>
</evidence>
<feature type="transmembrane region" description="Helical" evidence="13">
    <location>
        <begin position="131"/>
        <end position="157"/>
    </location>
</feature>
<evidence type="ECO:0000256" key="3">
    <source>
        <dbReference type="ARBA" id="ARBA00009274"/>
    </source>
</evidence>
<keyword evidence="10 13" id="KW-0472">Membrane</keyword>
<dbReference type="Pfam" id="PF12271">
    <property type="entry name" value="Chs7"/>
    <property type="match status" value="1"/>
</dbReference>
<sequence>MGSGTTSGATGPAGPSRATAYTDSTDSTSSTDSTAAIGHKKLQHMASIYSAPVPFVVGSFDYGCSQIAMSLCPLVGDANQEPVCYSRNVEVAGTLIFEPATLVIHIIALVMTAIMIFHIKSKYTAVGRKEIVLFFYLYAATTVLEFLVSSGIVPISFTGFPFFVAAQIGLAMATLWALFVNGFVPFQWIEDGTSLSLWTLRISTAIILFASFFISIATFQGIAGFSRASPSFLWIWYIIFGGAFVVIYIFCQIIVVISSLEDRWPLADITFGTMFFIAAQVFNFAASPHICELTKHYVDGTFFGTMCTLLSVMMVYKFWDSITKEDLEFSVGGKSNNWEIHDPLLGDAAMAALIKGDGNLRHI</sequence>
<feature type="transmembrane region" description="Helical" evidence="13">
    <location>
        <begin position="302"/>
        <end position="319"/>
    </location>
</feature>
<keyword evidence="9 13" id="KW-1133">Transmembrane helix</keyword>
<evidence type="ECO:0000256" key="12">
    <source>
        <dbReference type="SAM" id="MobiDB-lite"/>
    </source>
</evidence>
<evidence type="ECO:0000256" key="2">
    <source>
        <dbReference type="ARBA" id="ARBA00004586"/>
    </source>
</evidence>
<comment type="similarity">
    <text evidence="3">Belongs to the CHS7 family.</text>
</comment>
<keyword evidence="5" id="KW-0813">Transport</keyword>
<evidence type="ECO:0000313" key="14">
    <source>
        <dbReference type="EMBL" id="KAH6586637.1"/>
    </source>
</evidence>
<accession>A0ABQ8EU53</accession>
<evidence type="ECO:0000256" key="10">
    <source>
        <dbReference type="ARBA" id="ARBA00023136"/>
    </source>
</evidence>
<evidence type="ECO:0000256" key="7">
    <source>
        <dbReference type="ARBA" id="ARBA00022824"/>
    </source>
</evidence>
<keyword evidence="8" id="KW-0653">Protein transport</keyword>
<evidence type="ECO:0000313" key="15">
    <source>
        <dbReference type="Proteomes" id="UP001648503"/>
    </source>
</evidence>
<evidence type="ECO:0000256" key="6">
    <source>
        <dbReference type="ARBA" id="ARBA00022692"/>
    </source>
</evidence>
<feature type="transmembrane region" description="Helical" evidence="13">
    <location>
        <begin position="198"/>
        <end position="222"/>
    </location>
</feature>
<evidence type="ECO:0000256" key="13">
    <source>
        <dbReference type="SAM" id="Phobius"/>
    </source>
</evidence>
<dbReference type="EMBL" id="JAFCIX010000572">
    <property type="protein sequence ID" value="KAH6586637.1"/>
    <property type="molecule type" value="Genomic_DNA"/>
</dbReference>
<keyword evidence="7" id="KW-0256">Endoplasmic reticulum</keyword>
<evidence type="ECO:0000256" key="5">
    <source>
        <dbReference type="ARBA" id="ARBA00022448"/>
    </source>
</evidence>
<feature type="transmembrane region" description="Helical" evidence="13">
    <location>
        <begin position="100"/>
        <end position="119"/>
    </location>
</feature>
<dbReference type="InterPro" id="IPR022057">
    <property type="entry name" value="Chs7"/>
</dbReference>
<reference evidence="14 15" key="1">
    <citation type="submission" date="2021-02" db="EMBL/GenBank/DDBJ databases">
        <title>Variation within the Batrachochytrium salamandrivorans European outbreak.</title>
        <authorList>
            <person name="Kelly M."/>
            <person name="Pasmans F."/>
            <person name="Shea T.P."/>
            <person name="Munoz J.F."/>
            <person name="Carranza S."/>
            <person name="Cuomo C.A."/>
            <person name="Martel A."/>
        </authorList>
    </citation>
    <scope>NUCLEOTIDE SEQUENCE [LARGE SCALE GENOMIC DNA]</scope>
    <source>
        <strain evidence="14 15">AMFP18/2</strain>
    </source>
</reference>
<protein>
    <recommendedName>
        <fullName evidence="4">Chitin synthase export chaperone</fullName>
    </recommendedName>
</protein>
<evidence type="ECO:0000256" key="1">
    <source>
        <dbReference type="ARBA" id="ARBA00004127"/>
    </source>
</evidence>
<feature type="region of interest" description="Disordered" evidence="12">
    <location>
        <begin position="1"/>
        <end position="33"/>
    </location>
</feature>
<organism evidence="14 15">
    <name type="scientific">Batrachochytrium salamandrivorans</name>
    <dbReference type="NCBI Taxonomy" id="1357716"/>
    <lineage>
        <taxon>Eukaryota</taxon>
        <taxon>Fungi</taxon>
        <taxon>Fungi incertae sedis</taxon>
        <taxon>Chytridiomycota</taxon>
        <taxon>Chytridiomycota incertae sedis</taxon>
        <taxon>Chytridiomycetes</taxon>
        <taxon>Rhizophydiales</taxon>
        <taxon>Rhizophydiales incertae sedis</taxon>
        <taxon>Batrachochytrium</taxon>
    </lineage>
</organism>
<evidence type="ECO:0000256" key="9">
    <source>
        <dbReference type="ARBA" id="ARBA00022989"/>
    </source>
</evidence>
<gene>
    <name evidence="14" type="ORF">BASA50_000349</name>
</gene>
<keyword evidence="6 13" id="KW-0812">Transmembrane</keyword>
<proteinExistence type="inferred from homology"/>
<comment type="subcellular location">
    <subcellularLocation>
        <location evidence="1">Endomembrane system</location>
        <topology evidence="1">Multi-pass membrane protein</topology>
    </subcellularLocation>
    <subcellularLocation>
        <location evidence="2">Endoplasmic reticulum membrane</location>
    </subcellularLocation>
</comment>
<dbReference type="PANTHER" id="PTHR35329:SF2">
    <property type="entry name" value="CHITIN SYNTHASE EXPORT CHAPERONE"/>
    <property type="match status" value="1"/>
</dbReference>